<dbReference type="Proteomes" id="UP000002157">
    <property type="component" value="Chromosome"/>
</dbReference>
<dbReference type="PANTHER" id="PTHR30348:SF14">
    <property type="entry name" value="BLR8050 PROTEIN"/>
    <property type="match status" value="1"/>
</dbReference>
<evidence type="ECO:0008006" key="3">
    <source>
        <dbReference type="Google" id="ProtNLM"/>
    </source>
</evidence>
<evidence type="ECO:0000313" key="2">
    <source>
        <dbReference type="Proteomes" id="UP000002157"/>
    </source>
</evidence>
<dbReference type="SUPFAM" id="SSF117396">
    <property type="entry name" value="TM1631-like"/>
    <property type="match status" value="1"/>
</dbReference>
<dbReference type="EMBL" id="CP000926">
    <property type="protein sequence ID" value="ABY98859.1"/>
    <property type="molecule type" value="Genomic_DNA"/>
</dbReference>
<gene>
    <name evidence="1" type="ordered locus">PputGB1_2967</name>
</gene>
<dbReference type="eggNOG" id="COG1801">
    <property type="taxonomic scope" value="Bacteria"/>
</dbReference>
<dbReference type="PANTHER" id="PTHR30348">
    <property type="entry name" value="UNCHARACTERIZED PROTEIN YECE"/>
    <property type="match status" value="1"/>
</dbReference>
<evidence type="ECO:0000313" key="1">
    <source>
        <dbReference type="EMBL" id="ABY98859.1"/>
    </source>
</evidence>
<sequence>MIYIGCAGWSLSRPSLDEFPLSGSHLQRYATRLNAVEINSSFYRLHRPETYARWAASVPEGFRFSVKAPQTITHECRLMNCEAPLKAFLEQCSQLEGRLGCILLQLPPSLEYGAKIAQNFFELMRKHYSGPLALEPRHSSWRDADTTLSAFQIAQVGASPPRFGDDEQPSGWPGMVYWRLHGVPRIYHSSYPQEYLQRLLERLEVSSAKNVPTWCIFDNTTSGAALCNALLMQAFLNPGQA</sequence>
<name>B0KFD6_PSEPG</name>
<dbReference type="AlphaFoldDB" id="B0KFD6"/>
<dbReference type="InterPro" id="IPR036520">
    <property type="entry name" value="UPF0759_sf"/>
</dbReference>
<reference evidence="1 2" key="1">
    <citation type="submission" date="2008-01" db="EMBL/GenBank/DDBJ databases">
        <title>Complete sequence of Pseudomonas putida GB-1.</title>
        <authorList>
            <consortium name="US DOE Joint Genome Institute"/>
            <person name="Copeland A."/>
            <person name="Lucas S."/>
            <person name="Lapidus A."/>
            <person name="Barry K."/>
            <person name="Glavina del Rio T."/>
            <person name="Dalin E."/>
            <person name="Tice H."/>
            <person name="Pitluck S."/>
            <person name="Bruce D."/>
            <person name="Goodwin L."/>
            <person name="Chertkov O."/>
            <person name="Brettin T."/>
            <person name="Detter J.C."/>
            <person name="Han C."/>
            <person name="Kuske C.R."/>
            <person name="Schmutz J."/>
            <person name="Larimer F."/>
            <person name="Land M."/>
            <person name="Hauser L."/>
            <person name="Kyrpides N."/>
            <person name="Kim E."/>
            <person name="McCarthy J.K."/>
            <person name="Richardson P."/>
        </authorList>
    </citation>
    <scope>NUCLEOTIDE SEQUENCE [LARGE SCALE GENOMIC DNA]</scope>
    <source>
        <strain evidence="1 2">GB-1</strain>
    </source>
</reference>
<accession>B0KFD6</accession>
<dbReference type="Gene3D" id="3.20.20.410">
    <property type="entry name" value="Protein of unknown function UPF0759"/>
    <property type="match status" value="1"/>
</dbReference>
<dbReference type="InterPro" id="IPR002763">
    <property type="entry name" value="DUF72"/>
</dbReference>
<dbReference type="KEGG" id="ppg:PputGB1_2967"/>
<dbReference type="Pfam" id="PF01904">
    <property type="entry name" value="DUF72"/>
    <property type="match status" value="1"/>
</dbReference>
<proteinExistence type="predicted"/>
<organism evidence="1 2">
    <name type="scientific">Pseudomonas putida (strain GB-1)</name>
    <dbReference type="NCBI Taxonomy" id="76869"/>
    <lineage>
        <taxon>Bacteria</taxon>
        <taxon>Pseudomonadati</taxon>
        <taxon>Pseudomonadota</taxon>
        <taxon>Gammaproteobacteria</taxon>
        <taxon>Pseudomonadales</taxon>
        <taxon>Pseudomonadaceae</taxon>
        <taxon>Pseudomonas</taxon>
    </lineage>
</organism>
<dbReference type="HOGENOM" id="CLU_046519_3_1_6"/>
<dbReference type="RefSeq" id="WP_012272591.1">
    <property type="nucleotide sequence ID" value="NC_010322.1"/>
</dbReference>
<protein>
    <recommendedName>
        <fullName evidence="3">DUF72 domain-containing protein</fullName>
    </recommendedName>
</protein>